<accession>A0A1Y2CM44</accession>
<protein>
    <submittedName>
        <fullName evidence="2">Uncharacterized protein</fullName>
    </submittedName>
</protein>
<evidence type="ECO:0000313" key="2">
    <source>
        <dbReference type="EMBL" id="ORY48089.1"/>
    </source>
</evidence>
<sequence>MLGNSRATRASRRRNPEPESANNKNSQDNDNVRMVVEIPLPRRTTTQGSNQILQSAEPSPVKTAANTKDAEDDEDGVVIDWDRAGGVEAVQKLSEYEIERIRRLEENKKQLQALGIYRDANEEAAPKPRAKAAPKPKNPN</sequence>
<keyword evidence="3" id="KW-1185">Reference proteome</keyword>
<comment type="caution">
    <text evidence="2">The sequence shown here is derived from an EMBL/GenBank/DDBJ whole genome shotgun (WGS) entry which is preliminary data.</text>
</comment>
<feature type="region of interest" description="Disordered" evidence="1">
    <location>
        <begin position="117"/>
        <end position="140"/>
    </location>
</feature>
<feature type="region of interest" description="Disordered" evidence="1">
    <location>
        <begin position="1"/>
        <end position="75"/>
    </location>
</feature>
<dbReference type="AlphaFoldDB" id="A0A1Y2CM44"/>
<feature type="compositionally biased region" description="Polar residues" evidence="1">
    <location>
        <begin position="20"/>
        <end position="29"/>
    </location>
</feature>
<name>A0A1Y2CM44_9FUNG</name>
<feature type="compositionally biased region" description="Polar residues" evidence="1">
    <location>
        <begin position="43"/>
        <end position="57"/>
    </location>
</feature>
<dbReference type="Proteomes" id="UP000193642">
    <property type="component" value="Unassembled WGS sequence"/>
</dbReference>
<reference evidence="2 3" key="1">
    <citation type="submission" date="2016-07" db="EMBL/GenBank/DDBJ databases">
        <title>Pervasive Adenine N6-methylation of Active Genes in Fungi.</title>
        <authorList>
            <consortium name="DOE Joint Genome Institute"/>
            <person name="Mondo S.J."/>
            <person name="Dannebaum R.O."/>
            <person name="Kuo R.C."/>
            <person name="Labutti K."/>
            <person name="Haridas S."/>
            <person name="Kuo A."/>
            <person name="Salamov A."/>
            <person name="Ahrendt S.R."/>
            <person name="Lipzen A."/>
            <person name="Sullivan W."/>
            <person name="Andreopoulos W.B."/>
            <person name="Clum A."/>
            <person name="Lindquist E."/>
            <person name="Daum C."/>
            <person name="Ramamoorthy G.K."/>
            <person name="Gryganskyi A."/>
            <person name="Culley D."/>
            <person name="Magnuson J.K."/>
            <person name="James T.Y."/>
            <person name="O'Malley M.A."/>
            <person name="Stajich J.E."/>
            <person name="Spatafora J.W."/>
            <person name="Visel A."/>
            <person name="Grigoriev I.V."/>
        </authorList>
    </citation>
    <scope>NUCLEOTIDE SEQUENCE [LARGE SCALE GENOMIC DNA]</scope>
    <source>
        <strain evidence="2 3">JEL800</strain>
    </source>
</reference>
<organism evidence="2 3">
    <name type="scientific">Rhizoclosmatium globosum</name>
    <dbReference type="NCBI Taxonomy" id="329046"/>
    <lineage>
        <taxon>Eukaryota</taxon>
        <taxon>Fungi</taxon>
        <taxon>Fungi incertae sedis</taxon>
        <taxon>Chytridiomycota</taxon>
        <taxon>Chytridiomycota incertae sedis</taxon>
        <taxon>Chytridiomycetes</taxon>
        <taxon>Chytridiales</taxon>
        <taxon>Chytriomycetaceae</taxon>
        <taxon>Rhizoclosmatium</taxon>
    </lineage>
</organism>
<evidence type="ECO:0000256" key="1">
    <source>
        <dbReference type="SAM" id="MobiDB-lite"/>
    </source>
</evidence>
<gene>
    <name evidence="2" type="ORF">BCR33DRAFT_58290</name>
</gene>
<dbReference type="EMBL" id="MCGO01000012">
    <property type="protein sequence ID" value="ORY48089.1"/>
    <property type="molecule type" value="Genomic_DNA"/>
</dbReference>
<proteinExistence type="predicted"/>
<evidence type="ECO:0000313" key="3">
    <source>
        <dbReference type="Proteomes" id="UP000193642"/>
    </source>
</evidence>